<dbReference type="PANTHER" id="PTHR15680:SF9">
    <property type="entry name" value="LARGE RIBOSOMAL SUBUNIT PROTEIN BL19M"/>
    <property type="match status" value="1"/>
</dbReference>
<protein>
    <recommendedName>
        <fullName evidence="4 5">Large ribosomal subunit protein bL19</fullName>
    </recommendedName>
</protein>
<evidence type="ECO:0000256" key="4">
    <source>
        <dbReference type="ARBA" id="ARBA00035171"/>
    </source>
</evidence>
<comment type="similarity">
    <text evidence="1 5 6">Belongs to the bacterial ribosomal protein bL19 family.</text>
</comment>
<accession>A0A1T4LPC8</accession>
<keyword evidence="3 5" id="KW-0687">Ribonucleoprotein</keyword>
<dbReference type="Gene3D" id="2.30.30.790">
    <property type="match status" value="1"/>
</dbReference>
<dbReference type="OrthoDB" id="9803541at2"/>
<reference evidence="7 8" key="1">
    <citation type="submission" date="2017-02" db="EMBL/GenBank/DDBJ databases">
        <authorList>
            <person name="Peterson S.W."/>
        </authorList>
    </citation>
    <scope>NUCLEOTIDE SEQUENCE [LARGE SCALE GENOMIC DNA]</scope>
    <source>
        <strain evidence="7 8">ATCC BAA-909</strain>
    </source>
</reference>
<dbReference type="EMBL" id="FUXC01000002">
    <property type="protein sequence ID" value="SJZ56523.1"/>
    <property type="molecule type" value="Genomic_DNA"/>
</dbReference>
<evidence type="ECO:0000256" key="3">
    <source>
        <dbReference type="ARBA" id="ARBA00023274"/>
    </source>
</evidence>
<dbReference type="STRING" id="225004.SAMN02745152_00632"/>
<dbReference type="InterPro" id="IPR008991">
    <property type="entry name" value="Translation_prot_SH3-like_sf"/>
</dbReference>
<comment type="function">
    <text evidence="5 6">This protein is located at the 30S-50S ribosomal subunit interface and may play a role in the structure and function of the aminoacyl-tRNA binding site.</text>
</comment>
<evidence type="ECO:0000256" key="6">
    <source>
        <dbReference type="RuleBase" id="RU000559"/>
    </source>
</evidence>
<dbReference type="NCBIfam" id="TIGR01024">
    <property type="entry name" value="rplS_bact"/>
    <property type="match status" value="1"/>
</dbReference>
<dbReference type="AlphaFoldDB" id="A0A1T4LPC8"/>
<name>A0A1T4LPC8_9SPIR</name>
<dbReference type="GO" id="GO:0006412">
    <property type="term" value="P:translation"/>
    <property type="evidence" value="ECO:0007669"/>
    <property type="project" value="UniProtKB-UniRule"/>
</dbReference>
<evidence type="ECO:0000313" key="8">
    <source>
        <dbReference type="Proteomes" id="UP000190395"/>
    </source>
</evidence>
<keyword evidence="8" id="KW-1185">Reference proteome</keyword>
<sequence>MDLIKTIEEQQKKENALLYKVGDTVVVHFEIIEGKIKRIQKYEGVVICIKGAGVRKTFTVRKTSYGVGVERVFPVYSPRVIKVEILKTGKVRQSKIYYLRDKVGKDSRIKELLGPKANARIAASRAANKAADIAEASINADAKAADAMAAEAAAKAKKK</sequence>
<evidence type="ECO:0000313" key="7">
    <source>
        <dbReference type="EMBL" id="SJZ56523.1"/>
    </source>
</evidence>
<keyword evidence="2 5" id="KW-0689">Ribosomal protein</keyword>
<evidence type="ECO:0000256" key="5">
    <source>
        <dbReference type="HAMAP-Rule" id="MF_00402"/>
    </source>
</evidence>
<dbReference type="PRINTS" id="PR00061">
    <property type="entry name" value="RIBOSOMALL19"/>
</dbReference>
<dbReference type="InterPro" id="IPR001857">
    <property type="entry name" value="Ribosomal_bL19"/>
</dbReference>
<dbReference type="SUPFAM" id="SSF50104">
    <property type="entry name" value="Translation proteins SH3-like domain"/>
    <property type="match status" value="1"/>
</dbReference>
<dbReference type="GO" id="GO:0022625">
    <property type="term" value="C:cytosolic large ribosomal subunit"/>
    <property type="evidence" value="ECO:0007669"/>
    <property type="project" value="TreeGrafter"/>
</dbReference>
<dbReference type="GO" id="GO:0003735">
    <property type="term" value="F:structural constituent of ribosome"/>
    <property type="evidence" value="ECO:0007669"/>
    <property type="project" value="InterPro"/>
</dbReference>
<dbReference type="PANTHER" id="PTHR15680">
    <property type="entry name" value="RIBOSOMAL PROTEIN L19"/>
    <property type="match status" value="1"/>
</dbReference>
<evidence type="ECO:0000256" key="2">
    <source>
        <dbReference type="ARBA" id="ARBA00022980"/>
    </source>
</evidence>
<dbReference type="Proteomes" id="UP000190395">
    <property type="component" value="Unassembled WGS sequence"/>
</dbReference>
<organism evidence="7 8">
    <name type="scientific">Treponema berlinense</name>
    <dbReference type="NCBI Taxonomy" id="225004"/>
    <lineage>
        <taxon>Bacteria</taxon>
        <taxon>Pseudomonadati</taxon>
        <taxon>Spirochaetota</taxon>
        <taxon>Spirochaetia</taxon>
        <taxon>Spirochaetales</taxon>
        <taxon>Treponemataceae</taxon>
        <taxon>Treponema</taxon>
    </lineage>
</organism>
<dbReference type="PROSITE" id="PS01015">
    <property type="entry name" value="RIBOSOMAL_L19"/>
    <property type="match status" value="1"/>
</dbReference>
<evidence type="ECO:0000256" key="1">
    <source>
        <dbReference type="ARBA" id="ARBA00005781"/>
    </source>
</evidence>
<proteinExistence type="inferred from homology"/>
<dbReference type="InterPro" id="IPR038657">
    <property type="entry name" value="Ribosomal_bL19_sf"/>
</dbReference>
<dbReference type="InterPro" id="IPR018257">
    <property type="entry name" value="Ribosomal_bL19_CS"/>
</dbReference>
<dbReference type="HAMAP" id="MF_00402">
    <property type="entry name" value="Ribosomal_bL19"/>
    <property type="match status" value="1"/>
</dbReference>
<gene>
    <name evidence="5" type="primary">rplS</name>
    <name evidence="7" type="ORF">SAMN02745152_00632</name>
</gene>
<dbReference type="Pfam" id="PF01245">
    <property type="entry name" value="Ribosomal_L19"/>
    <property type="match status" value="1"/>
</dbReference>